<dbReference type="STRING" id="200361.A0A453JVW2"/>
<dbReference type="InterPro" id="IPR055414">
    <property type="entry name" value="LRR_R13L4/SHOC2-like"/>
</dbReference>
<dbReference type="PRINTS" id="PR00364">
    <property type="entry name" value="DISEASERSIST"/>
</dbReference>
<feature type="domain" description="Disease resistance R13L4/SHOC-2-like LRR" evidence="10">
    <location>
        <begin position="813"/>
        <end position="912"/>
    </location>
</feature>
<evidence type="ECO:0000256" key="5">
    <source>
        <dbReference type="ARBA" id="ARBA00022821"/>
    </source>
</evidence>
<keyword evidence="3" id="KW-0677">Repeat</keyword>
<reference evidence="11" key="3">
    <citation type="journal article" date="2017" name="Nature">
        <title>Genome sequence of the progenitor of the wheat D genome Aegilops tauschii.</title>
        <authorList>
            <person name="Luo M.C."/>
            <person name="Gu Y.Q."/>
            <person name="Puiu D."/>
            <person name="Wang H."/>
            <person name="Twardziok S.O."/>
            <person name="Deal K.R."/>
            <person name="Huo N."/>
            <person name="Zhu T."/>
            <person name="Wang L."/>
            <person name="Wang Y."/>
            <person name="McGuire P.E."/>
            <person name="Liu S."/>
            <person name="Long H."/>
            <person name="Ramasamy R.K."/>
            <person name="Rodriguez J.C."/>
            <person name="Van S.L."/>
            <person name="Yuan L."/>
            <person name="Wang Z."/>
            <person name="Xia Z."/>
            <person name="Xiao L."/>
            <person name="Anderson O.D."/>
            <person name="Ouyang S."/>
            <person name="Liang Y."/>
            <person name="Zimin A.V."/>
            <person name="Pertea G."/>
            <person name="Qi P."/>
            <person name="Bennetzen J.L."/>
            <person name="Dai X."/>
            <person name="Dawson M.W."/>
            <person name="Muller H.G."/>
            <person name="Kugler K."/>
            <person name="Rivarola-Duarte L."/>
            <person name="Spannagl M."/>
            <person name="Mayer K.F.X."/>
            <person name="Lu F.H."/>
            <person name="Bevan M.W."/>
            <person name="Leroy P."/>
            <person name="Li P."/>
            <person name="You F.M."/>
            <person name="Sun Q."/>
            <person name="Liu Z."/>
            <person name="Lyons E."/>
            <person name="Wicker T."/>
            <person name="Salzberg S.L."/>
            <person name="Devos K.M."/>
            <person name="Dvorak J."/>
        </authorList>
    </citation>
    <scope>NUCLEOTIDE SEQUENCE [LARGE SCALE GENOMIC DNA]</scope>
    <source>
        <strain evidence="11">cv. AL8/78</strain>
    </source>
</reference>
<sequence length="1235" mass="138935">MEATVLSLGKSVVIGALSYARSAGAGEVASRLGVQRDQAFIADELEMMQAFLMAAHDGSEDKDRVVRVWVKQVRDVAYEVEDSLQEFAVRLQKQSWWRVARTLLDRRLVGKQMRELRAKVEDVSRRNKRYRLINGDGSGSKPSNISTTTSEFPVAGVTMSGAEEARRQLDKAKMDLIRLISSKKDDALRVIALWRANGDLGETSVIKKAYEDLKMHKKFECFAWIKLVRPVNPTEYLRSILRQFYVNSLQGTTTEAQDLRWMEMTKENDLVDEFKRFVSTKSYLIVLKDIRTIEEWDCVKVFFLNYKKGSRIIVSTEQVEVASLCIRQQTAAADHKQLHMDQALYAFYEKRQSRMWGASEGKAKGEGAITMGLQDGADATEAGSSFNIASTTSSNSADNKSLAHTETAIADFKEYEQVGREKEKSDIIKLISNEDSQQLDVISVWGMGGLGKTTLVRDVYQSQHLSVKFRYRACVTIMHPFNCDELIKSLARQLDAEDYENKEEAGLAGGRTKPRLQRSLTDILEGKKYLIVLDDLSSTTEWDSIIQHLPARETSSRIIVTTRSENIARHCSKKQENIYKLQILGYEDGLNLFMEKVFHKITYLNDEYPELVEQANLILKKCDGLPLAIVTIGGFLANQPKTALEWMKLNDHISAELEMNPELERIAAVLNKSYDGLPYHLKSCMLYFSIFPQDDKVSRRRLVRRWIAEGYSRELRGKSAEEIAESYFMELISRSMILPSQESIHSRRGVDSCQVHDLIREIGISKSAEDNLVFTLEEGCELNNRGTIRHLAVSSSWKGDQCEFKSIVDMSCIRSLTVFGKWRPFFMSEKMRLLRVLDLEGTSGLVDHHLTGIGKLLHLRYLSLRGCDDIYHLPDSLGNLRQLQTLDVTYTSIIKLPKTIIKLSKLEHIRAGGIGSNDGGTHETYADTLCTLALSSMAFCVGCCAPQVLKEVMDMDGDPNRRDICTACCCNKLPSAATRQSPNGVEVPRGTRRLKALDTMGVVNVSGSRGRAVLNDLKSLTRLRKLRVTGINKKNSQDLCSALSKLSCLESLLVRSEGNPGLSGCLDALPSPPKKLQSLKLYGNLVKLPDWIEGLRNLVKMELRSSRILEVDAAMQVLGNLPNLAILRLLRHSFAGEELRFSLNRDTAFPSLTVLELSLLDKLESVEFQGGAAPKIELLQFRGWRYKANMVLFAGLPSLPSLKQVLLKGRYEDGFVDDLRAQLAGNPNRPVLKLN</sequence>
<dbReference type="GO" id="GO:0009626">
    <property type="term" value="P:plant-type hypersensitive response"/>
    <property type="evidence" value="ECO:0007669"/>
    <property type="project" value="UniProtKB-ARBA"/>
</dbReference>
<evidence type="ECO:0000256" key="6">
    <source>
        <dbReference type="ARBA" id="ARBA00023054"/>
    </source>
</evidence>
<evidence type="ECO:0000259" key="9">
    <source>
        <dbReference type="Pfam" id="PF23559"/>
    </source>
</evidence>
<dbReference type="PANTHER" id="PTHR23155:SF1114">
    <property type="entry name" value="OS02G0475500 PROTEIN"/>
    <property type="match status" value="1"/>
</dbReference>
<accession>A0A453JVW2</accession>
<dbReference type="InterPro" id="IPR044974">
    <property type="entry name" value="Disease_R_plants"/>
</dbReference>
<evidence type="ECO:0000256" key="1">
    <source>
        <dbReference type="ARBA" id="ARBA00008894"/>
    </source>
</evidence>
<dbReference type="GO" id="GO:0043531">
    <property type="term" value="F:ADP binding"/>
    <property type="evidence" value="ECO:0007669"/>
    <property type="project" value="InterPro"/>
</dbReference>
<reference evidence="12" key="2">
    <citation type="journal article" date="2017" name="Nat. Plants">
        <title>The Aegilops tauschii genome reveals multiple impacts of transposons.</title>
        <authorList>
            <person name="Zhao G."/>
            <person name="Zou C."/>
            <person name="Li K."/>
            <person name="Wang K."/>
            <person name="Li T."/>
            <person name="Gao L."/>
            <person name="Zhang X."/>
            <person name="Wang H."/>
            <person name="Yang Z."/>
            <person name="Liu X."/>
            <person name="Jiang W."/>
            <person name="Mao L."/>
            <person name="Kong X."/>
            <person name="Jiao Y."/>
            <person name="Jia J."/>
        </authorList>
    </citation>
    <scope>NUCLEOTIDE SEQUENCE [LARGE SCALE GENOMIC DNA]</scope>
    <source>
        <strain evidence="12">cv. AL8/78</strain>
    </source>
</reference>
<dbReference type="InterPro" id="IPR042197">
    <property type="entry name" value="Apaf_helical"/>
</dbReference>
<dbReference type="GO" id="GO:0002758">
    <property type="term" value="P:innate immune response-activating signaling pathway"/>
    <property type="evidence" value="ECO:0007669"/>
    <property type="project" value="UniProtKB-ARBA"/>
</dbReference>
<dbReference type="Gene3D" id="3.40.50.300">
    <property type="entry name" value="P-loop containing nucleotide triphosphate hydrolases"/>
    <property type="match status" value="2"/>
</dbReference>
<feature type="domain" description="Disease resistance N-terminal" evidence="8">
    <location>
        <begin position="23"/>
        <end position="96"/>
    </location>
</feature>
<proteinExistence type="inferred from homology"/>
<dbReference type="CDD" id="cd14798">
    <property type="entry name" value="RX-CC_like"/>
    <property type="match status" value="1"/>
</dbReference>
<dbReference type="EnsemblPlants" id="AET5Gv20210900.6">
    <property type="protein sequence ID" value="AET5Gv20210900.6"/>
    <property type="gene ID" value="AET5Gv20210900"/>
</dbReference>
<evidence type="ECO:0000313" key="12">
    <source>
        <dbReference type="Proteomes" id="UP000015105"/>
    </source>
</evidence>
<reference evidence="12" key="1">
    <citation type="journal article" date="2014" name="Science">
        <title>Ancient hybridizations among the ancestral genomes of bread wheat.</title>
        <authorList>
            <consortium name="International Wheat Genome Sequencing Consortium,"/>
            <person name="Marcussen T."/>
            <person name="Sandve S.R."/>
            <person name="Heier L."/>
            <person name="Spannagl M."/>
            <person name="Pfeifer M."/>
            <person name="Jakobsen K.S."/>
            <person name="Wulff B.B."/>
            <person name="Steuernagel B."/>
            <person name="Mayer K.F."/>
            <person name="Olsen O.A."/>
        </authorList>
    </citation>
    <scope>NUCLEOTIDE SEQUENCE [LARGE SCALE GENOMIC DNA]</scope>
    <source>
        <strain evidence="12">cv. AL8/78</strain>
    </source>
</reference>
<keyword evidence="2" id="KW-0433">Leucine-rich repeat</keyword>
<dbReference type="InterPro" id="IPR058922">
    <property type="entry name" value="WHD_DRP"/>
</dbReference>
<dbReference type="Proteomes" id="UP000015105">
    <property type="component" value="Chromosome 5D"/>
</dbReference>
<keyword evidence="4" id="KW-0547">Nucleotide-binding</keyword>
<keyword evidence="5" id="KW-0611">Plant defense</keyword>
<dbReference type="Gene3D" id="1.10.8.430">
    <property type="entry name" value="Helical domain of apoptotic protease-activating factors"/>
    <property type="match status" value="1"/>
</dbReference>
<reference evidence="11" key="4">
    <citation type="submission" date="2019-03" db="UniProtKB">
        <authorList>
            <consortium name="EnsemblPlants"/>
        </authorList>
    </citation>
    <scope>IDENTIFICATION</scope>
</reference>
<keyword evidence="6" id="KW-0175">Coiled coil</keyword>
<feature type="domain" description="Disease resistance R13L4/SHOC-2-like LRR" evidence="10">
    <location>
        <begin position="984"/>
        <end position="1230"/>
    </location>
</feature>
<protein>
    <recommendedName>
        <fullName evidence="13">Disease resistance protein RPM1</fullName>
    </recommendedName>
</protein>
<dbReference type="InterPro" id="IPR036388">
    <property type="entry name" value="WH-like_DNA-bd_sf"/>
</dbReference>
<name>A0A453JVW2_AEGTS</name>
<dbReference type="Pfam" id="PF18052">
    <property type="entry name" value="Rx_N"/>
    <property type="match status" value="1"/>
</dbReference>
<evidence type="ECO:0000259" key="10">
    <source>
        <dbReference type="Pfam" id="PF23598"/>
    </source>
</evidence>
<dbReference type="Gene3D" id="1.10.10.10">
    <property type="entry name" value="Winged helix-like DNA-binding domain superfamily/Winged helix DNA-binding domain"/>
    <property type="match status" value="1"/>
</dbReference>
<dbReference type="SUPFAM" id="SSF52058">
    <property type="entry name" value="L domain-like"/>
    <property type="match status" value="1"/>
</dbReference>
<dbReference type="Pfam" id="PF00931">
    <property type="entry name" value="NB-ARC"/>
    <property type="match status" value="2"/>
</dbReference>
<dbReference type="GO" id="GO:0042742">
    <property type="term" value="P:defense response to bacterium"/>
    <property type="evidence" value="ECO:0007669"/>
    <property type="project" value="UniProtKB-ARBA"/>
</dbReference>
<evidence type="ECO:0000259" key="7">
    <source>
        <dbReference type="Pfam" id="PF00931"/>
    </source>
</evidence>
<evidence type="ECO:0000256" key="4">
    <source>
        <dbReference type="ARBA" id="ARBA00022741"/>
    </source>
</evidence>
<feature type="domain" description="NB-ARC" evidence="7">
    <location>
        <begin position="190"/>
        <end position="345"/>
    </location>
</feature>
<keyword evidence="12" id="KW-1185">Reference proteome</keyword>
<dbReference type="Pfam" id="PF23559">
    <property type="entry name" value="WHD_DRP"/>
    <property type="match status" value="1"/>
</dbReference>
<dbReference type="InterPro" id="IPR002182">
    <property type="entry name" value="NB-ARC"/>
</dbReference>
<dbReference type="SUPFAM" id="SSF52540">
    <property type="entry name" value="P-loop containing nucleoside triphosphate hydrolases"/>
    <property type="match status" value="2"/>
</dbReference>
<evidence type="ECO:0000313" key="11">
    <source>
        <dbReference type="EnsemblPlants" id="AET5Gv20210900.6"/>
    </source>
</evidence>
<feature type="domain" description="Disease resistance protein winged helix" evidence="9">
    <location>
        <begin position="690"/>
        <end position="761"/>
    </location>
</feature>
<feature type="domain" description="NB-ARC" evidence="7">
    <location>
        <begin position="421"/>
        <end position="600"/>
    </location>
</feature>
<dbReference type="InterPro" id="IPR027417">
    <property type="entry name" value="P-loop_NTPase"/>
</dbReference>
<evidence type="ECO:0000256" key="3">
    <source>
        <dbReference type="ARBA" id="ARBA00022737"/>
    </source>
</evidence>
<evidence type="ECO:0008006" key="13">
    <source>
        <dbReference type="Google" id="ProtNLM"/>
    </source>
</evidence>
<dbReference type="InterPro" id="IPR038005">
    <property type="entry name" value="RX-like_CC"/>
</dbReference>
<dbReference type="Pfam" id="PF23598">
    <property type="entry name" value="LRR_14"/>
    <property type="match status" value="2"/>
</dbReference>
<dbReference type="Gene3D" id="1.20.5.4130">
    <property type="match status" value="1"/>
</dbReference>
<dbReference type="InterPro" id="IPR032675">
    <property type="entry name" value="LRR_dom_sf"/>
</dbReference>
<dbReference type="InterPro" id="IPR041118">
    <property type="entry name" value="Rx_N"/>
</dbReference>
<dbReference type="FunFam" id="1.10.10.10:FF:000322">
    <property type="entry name" value="Probable disease resistance protein At1g63360"/>
    <property type="match status" value="1"/>
</dbReference>
<evidence type="ECO:0000256" key="2">
    <source>
        <dbReference type="ARBA" id="ARBA00022614"/>
    </source>
</evidence>
<reference evidence="11" key="5">
    <citation type="journal article" date="2021" name="G3 (Bethesda)">
        <title>Aegilops tauschii genome assembly Aet v5.0 features greater sequence contiguity and improved annotation.</title>
        <authorList>
            <person name="Wang L."/>
            <person name="Zhu T."/>
            <person name="Rodriguez J.C."/>
            <person name="Deal K.R."/>
            <person name="Dubcovsky J."/>
            <person name="McGuire P.E."/>
            <person name="Lux T."/>
            <person name="Spannagl M."/>
            <person name="Mayer K.F.X."/>
            <person name="Baldrich P."/>
            <person name="Meyers B.C."/>
            <person name="Huo N."/>
            <person name="Gu Y.Q."/>
            <person name="Zhou H."/>
            <person name="Devos K.M."/>
            <person name="Bennetzen J.L."/>
            <person name="Unver T."/>
            <person name="Budak H."/>
            <person name="Gulick P.J."/>
            <person name="Galiba G."/>
            <person name="Kalapos B."/>
            <person name="Nelson D.R."/>
            <person name="Li P."/>
            <person name="You F.M."/>
            <person name="Luo M.C."/>
            <person name="Dvorak J."/>
        </authorList>
    </citation>
    <scope>NUCLEOTIDE SEQUENCE [LARGE SCALE GENOMIC DNA]</scope>
    <source>
        <strain evidence="11">cv. AL8/78</strain>
    </source>
</reference>
<dbReference type="PANTHER" id="PTHR23155">
    <property type="entry name" value="DISEASE RESISTANCE PROTEIN RP"/>
    <property type="match status" value="1"/>
</dbReference>
<organism evidence="11 12">
    <name type="scientific">Aegilops tauschii subsp. strangulata</name>
    <name type="common">Goatgrass</name>
    <dbReference type="NCBI Taxonomy" id="200361"/>
    <lineage>
        <taxon>Eukaryota</taxon>
        <taxon>Viridiplantae</taxon>
        <taxon>Streptophyta</taxon>
        <taxon>Embryophyta</taxon>
        <taxon>Tracheophyta</taxon>
        <taxon>Spermatophyta</taxon>
        <taxon>Magnoliopsida</taxon>
        <taxon>Liliopsida</taxon>
        <taxon>Poales</taxon>
        <taxon>Poaceae</taxon>
        <taxon>BOP clade</taxon>
        <taxon>Pooideae</taxon>
        <taxon>Triticodae</taxon>
        <taxon>Triticeae</taxon>
        <taxon>Triticinae</taxon>
        <taxon>Aegilops</taxon>
    </lineage>
</organism>
<dbReference type="Gramene" id="AET5Gv20210900.6">
    <property type="protein sequence ID" value="AET5Gv20210900.6"/>
    <property type="gene ID" value="AET5Gv20210900"/>
</dbReference>
<comment type="similarity">
    <text evidence="1">Belongs to the disease resistance NB-LRR family.</text>
</comment>
<dbReference type="AlphaFoldDB" id="A0A453JVW2"/>
<evidence type="ECO:0000259" key="8">
    <source>
        <dbReference type="Pfam" id="PF18052"/>
    </source>
</evidence>
<dbReference type="Gene3D" id="3.80.10.10">
    <property type="entry name" value="Ribonuclease Inhibitor"/>
    <property type="match status" value="2"/>
</dbReference>